<evidence type="ECO:0000313" key="2">
    <source>
        <dbReference type="EMBL" id="OAG19886.1"/>
    </source>
</evidence>
<reference evidence="3" key="3">
    <citation type="journal article" date="2019" name="J. ISSAAS">
        <title>Genomics, evolutionary history and diagnostics of the Alternaria alternata species group including apple and Asian pear pathotypes.</title>
        <authorList>
            <person name="Armitage A.D."/>
            <person name="Cockerton H.M."/>
            <person name="Sreenivasaprasad S."/>
            <person name="Woodhall J."/>
            <person name="Lane C."/>
            <person name="Harrison R.J."/>
            <person name="Clarkson J.P."/>
        </authorList>
    </citation>
    <scope>NUCLEOTIDE SEQUENCE</scope>
    <source>
        <strain evidence="3">FERA 1177</strain>
    </source>
</reference>
<reference evidence="2 4" key="1">
    <citation type="submission" date="2016-05" db="EMBL/GenBank/DDBJ databases">
        <title>Comparative analysis of secretome profiles of manganese(II)-oxidizing ascomycete fungi.</title>
        <authorList>
            <consortium name="DOE Joint Genome Institute"/>
            <person name="Zeiner C.A."/>
            <person name="Purvine S.O."/>
            <person name="Zink E.M."/>
            <person name="Wu S."/>
            <person name="Pasa-Tolic L."/>
            <person name="Chaput D.L."/>
            <person name="Haridas S."/>
            <person name="Grigoriev I.V."/>
            <person name="Santelli C.M."/>
            <person name="Hansel C.M."/>
        </authorList>
    </citation>
    <scope>NUCLEOTIDE SEQUENCE [LARGE SCALE GENOMIC DNA]</scope>
    <source>
        <strain evidence="2 4">SRC1lrK2f</strain>
    </source>
</reference>
<keyword evidence="4" id="KW-1185">Reference proteome</keyword>
<proteinExistence type="predicted"/>
<gene>
    <name evidence="3" type="ORF">AA0117_g3898</name>
    <name evidence="2" type="ORF">CC77DRAFT_1071934</name>
</gene>
<sequence>MKYNLPLLPMLAAMVAHPAMGAPAALEHRQDDWNGEQTGGLYCDSQYTPVWADCSTIMNDKYQGLFEGSDSLCVFANACRIFTEGNCRISFCNNEPSDVCYSRSTWGDRARDIEAACAPNDGGYQYPPAPELWTEVAIRLNTDWGRLSTESGYKEISIEEEKAELRTFYEATSEANEIESRQADRFSDVITRIDSYKPGTAVHVGTLPDGGAFEVSESRTETFSVSASASIGASAWDAISAETGIEVGYSVSMTNTVSITINVDCPDGTGQIYWRPLFDEYEGTLESTGNRVRIWVPKDTDLSRRSYDYQCSG</sequence>
<reference evidence="5" key="2">
    <citation type="journal article" date="2019" name="bioRxiv">
        <title>Genomics, evolutionary history and diagnostics of the Alternaria alternata species group including apple and Asian pear pathotypes.</title>
        <authorList>
            <person name="Armitage A.D."/>
            <person name="Cockerton H.M."/>
            <person name="Sreenivasaprasad S."/>
            <person name="Woodhall J.W."/>
            <person name="Lane C.R."/>
            <person name="Harrison R.J."/>
            <person name="Clarkson J.P."/>
        </authorList>
    </citation>
    <scope>NUCLEOTIDE SEQUENCE [LARGE SCALE GENOMIC DNA]</scope>
    <source>
        <strain evidence="5">FERA 1177</strain>
    </source>
</reference>
<dbReference type="GeneID" id="29114734"/>
<dbReference type="EMBL" id="KV441480">
    <property type="protein sequence ID" value="OAG19886.1"/>
    <property type="molecule type" value="Genomic_DNA"/>
</dbReference>
<dbReference type="Proteomes" id="UP000077248">
    <property type="component" value="Unassembled WGS sequence"/>
</dbReference>
<dbReference type="KEGG" id="aalt:CC77DRAFT_1071934"/>
<dbReference type="EMBL" id="PDXD01000006">
    <property type="protein sequence ID" value="RYN79184.1"/>
    <property type="molecule type" value="Genomic_DNA"/>
</dbReference>
<keyword evidence="1" id="KW-0732">Signal</keyword>
<evidence type="ECO:0000313" key="3">
    <source>
        <dbReference type="EMBL" id="RYN79184.1"/>
    </source>
</evidence>
<evidence type="ECO:0000313" key="5">
    <source>
        <dbReference type="Proteomes" id="UP000291422"/>
    </source>
</evidence>
<dbReference type="VEuPathDB" id="FungiDB:CC77DRAFT_1071934"/>
<feature type="chain" id="PRO_5040569709" evidence="1">
    <location>
        <begin position="22"/>
        <end position="313"/>
    </location>
</feature>
<dbReference type="RefSeq" id="XP_018385307.1">
    <property type="nucleotide sequence ID" value="XM_018529140.1"/>
</dbReference>
<protein>
    <submittedName>
        <fullName evidence="2">Uncharacterized protein</fullName>
    </submittedName>
</protein>
<evidence type="ECO:0000313" key="4">
    <source>
        <dbReference type="Proteomes" id="UP000077248"/>
    </source>
</evidence>
<dbReference type="Proteomes" id="UP000291422">
    <property type="component" value="Unassembled WGS sequence"/>
</dbReference>
<dbReference type="AlphaFoldDB" id="A0A177DK78"/>
<dbReference type="OMA" id="VADCHRE"/>
<feature type="signal peptide" evidence="1">
    <location>
        <begin position="1"/>
        <end position="21"/>
    </location>
</feature>
<name>A0A177DK78_ALTAL</name>
<accession>A0A177DK78</accession>
<evidence type="ECO:0000256" key="1">
    <source>
        <dbReference type="SAM" id="SignalP"/>
    </source>
</evidence>
<organism evidence="2 4">
    <name type="scientific">Alternaria alternata</name>
    <name type="common">Alternaria rot fungus</name>
    <name type="synonym">Torula alternata</name>
    <dbReference type="NCBI Taxonomy" id="5599"/>
    <lineage>
        <taxon>Eukaryota</taxon>
        <taxon>Fungi</taxon>
        <taxon>Dikarya</taxon>
        <taxon>Ascomycota</taxon>
        <taxon>Pezizomycotina</taxon>
        <taxon>Dothideomycetes</taxon>
        <taxon>Pleosporomycetidae</taxon>
        <taxon>Pleosporales</taxon>
        <taxon>Pleosporineae</taxon>
        <taxon>Pleosporaceae</taxon>
        <taxon>Alternaria</taxon>
        <taxon>Alternaria sect. Alternaria</taxon>
        <taxon>Alternaria alternata complex</taxon>
    </lineage>
</organism>